<dbReference type="AlphaFoldDB" id="A0AAN9TK14"/>
<organism evidence="2 3">
    <name type="scientific">Parthenolecanium corni</name>
    <dbReference type="NCBI Taxonomy" id="536013"/>
    <lineage>
        <taxon>Eukaryota</taxon>
        <taxon>Metazoa</taxon>
        <taxon>Ecdysozoa</taxon>
        <taxon>Arthropoda</taxon>
        <taxon>Hexapoda</taxon>
        <taxon>Insecta</taxon>
        <taxon>Pterygota</taxon>
        <taxon>Neoptera</taxon>
        <taxon>Paraneoptera</taxon>
        <taxon>Hemiptera</taxon>
        <taxon>Sternorrhyncha</taxon>
        <taxon>Coccoidea</taxon>
        <taxon>Coccidae</taxon>
        <taxon>Parthenolecanium</taxon>
    </lineage>
</organism>
<protein>
    <recommendedName>
        <fullName evidence="1">MADF domain-containing protein</fullName>
    </recommendedName>
</protein>
<sequence length="384" mass="43349">MNFTELLVILKFLPVAFDSAKKTFLAGQMIRMPPQALACHTHEEEVKNRWAYLRSRFTKERAKIKNLPSGSAPIVEWELCKELLFWDKVSKMQKTFGNVRKRGPVTETSISIIEVPTNHSTTTDELEESVDDVESYLIDPVTDNVHHPQPPVPPPMMLLAVPQIQPVLFPIPAPGEQHFIPRQQILRHRMRHPPPDSPEYPDMSPDQEGYVTIPLYNIDVPEPANDPGRYGVMINIGFHPRSIAKISIPDPYLKGFVIYSSGLFDECVTDQNWSNISPLGLCAYYIAHAKATTLGIDEPDKKLTYAMVDMCGSYSPPELLLPMEQAQLHVIQLVKNLNGNPNALTEITTMNQAEFARMFTNPKVYPNRVGLGDRWPVADAFVHS</sequence>
<name>A0AAN9TK14_9HEMI</name>
<evidence type="ECO:0000259" key="1">
    <source>
        <dbReference type="Pfam" id="PF10545"/>
    </source>
</evidence>
<comment type="caution">
    <text evidence="2">The sequence shown here is derived from an EMBL/GenBank/DDBJ whole genome shotgun (WGS) entry which is preliminary data.</text>
</comment>
<reference evidence="2 3" key="1">
    <citation type="submission" date="2024-03" db="EMBL/GenBank/DDBJ databases">
        <title>Adaptation during the transition from Ophiocordyceps entomopathogen to insect associate is accompanied by gene loss and intensified selection.</title>
        <authorList>
            <person name="Ward C.M."/>
            <person name="Onetto C.A."/>
            <person name="Borneman A.R."/>
        </authorList>
    </citation>
    <scope>NUCLEOTIDE SEQUENCE [LARGE SCALE GENOMIC DNA]</scope>
    <source>
        <strain evidence="2">AWRI1</strain>
        <tissue evidence="2">Single Adult Female</tissue>
    </source>
</reference>
<evidence type="ECO:0000313" key="3">
    <source>
        <dbReference type="Proteomes" id="UP001367676"/>
    </source>
</evidence>
<evidence type="ECO:0000313" key="2">
    <source>
        <dbReference type="EMBL" id="KAK7574186.1"/>
    </source>
</evidence>
<accession>A0AAN9TK14</accession>
<feature type="domain" description="MADF" evidence="1">
    <location>
        <begin position="37"/>
        <end position="85"/>
    </location>
</feature>
<keyword evidence="3" id="KW-1185">Reference proteome</keyword>
<dbReference type="Proteomes" id="UP001367676">
    <property type="component" value="Unassembled WGS sequence"/>
</dbReference>
<proteinExistence type="predicted"/>
<dbReference type="Pfam" id="PF10545">
    <property type="entry name" value="MADF_DNA_bdg"/>
    <property type="match status" value="1"/>
</dbReference>
<dbReference type="EMBL" id="JBBCAQ010000037">
    <property type="protein sequence ID" value="KAK7574186.1"/>
    <property type="molecule type" value="Genomic_DNA"/>
</dbReference>
<dbReference type="InterPro" id="IPR006578">
    <property type="entry name" value="MADF-dom"/>
</dbReference>
<gene>
    <name evidence="2" type="ORF">V9T40_011377</name>
</gene>